<reference evidence="2 3" key="1">
    <citation type="journal article" date="2016" name="Nat. Commun.">
        <title>Thousands of microbial genomes shed light on interconnected biogeochemical processes in an aquifer system.</title>
        <authorList>
            <person name="Anantharaman K."/>
            <person name="Brown C.T."/>
            <person name="Hug L.A."/>
            <person name="Sharon I."/>
            <person name="Castelle C.J."/>
            <person name="Probst A.J."/>
            <person name="Thomas B.C."/>
            <person name="Singh A."/>
            <person name="Wilkins M.J."/>
            <person name="Karaoz U."/>
            <person name="Brodie E.L."/>
            <person name="Williams K.H."/>
            <person name="Hubbard S.S."/>
            <person name="Banfield J.F."/>
        </authorList>
    </citation>
    <scope>NUCLEOTIDE SEQUENCE [LARGE SCALE GENOMIC DNA]</scope>
</reference>
<feature type="transmembrane region" description="Helical" evidence="1">
    <location>
        <begin position="12"/>
        <end position="33"/>
    </location>
</feature>
<keyword evidence="1" id="KW-0472">Membrane</keyword>
<evidence type="ECO:0000313" key="2">
    <source>
        <dbReference type="EMBL" id="OGD08708.1"/>
    </source>
</evidence>
<sequence>MSIFEKKSKLILILVGSFVWSLTMIKSGLMYSFGLGFWGPNGHDGIWHLSLIRHLSQGRFEMPIFAGETLKNYHFGFDLILAVLSRLTFISPSVLYFQIVPPLIALALGALVYKFVFAWKKSAASAWWAVFFVYFGGSWGWLVNFIKNRSLGGESMFWSQQSISTLLNPPFALSLILLFLGLWRLTQKPTSKNLLLISTAFGFLAIVKIYAAILVLAGLSLSAIYSYFFKKDTYLLKILGLTFAINALLFLPFNKNSSSLIIFNPGWFLQTMLSVSDRFQWLRLYQALISQNIFKQVIGYSLALTLFIVGNLGTRMIFLSGFKKFTSDFFSIFLLVASAAGLVIPMLFVQAGTPWNPIQFFYYSQMFIGILSGISLSEILSNKKLNSQLRFTICGLVILTTLPTSVDTLRHYLPGRPPAMISKDELAALKFLSQMPTGVVLTYPISPNPYIEAPRPLYYYESTAYVSAMTGQPVFIEDEVNLNITGYDWPTRKKLSQEFMVQTNVLKAKAFLSQYHIRYVYSPLVAKYRPELSAQELGGKVIFENSQAAIWEVNVK</sequence>
<feature type="transmembrane region" description="Helical" evidence="1">
    <location>
        <begin position="330"/>
        <end position="348"/>
    </location>
</feature>
<feature type="transmembrane region" description="Helical" evidence="1">
    <location>
        <begin position="360"/>
        <end position="380"/>
    </location>
</feature>
<proteinExistence type="predicted"/>
<feature type="transmembrane region" description="Helical" evidence="1">
    <location>
        <begin position="94"/>
        <end position="113"/>
    </location>
</feature>
<accession>A0A1F4ZRG5</accession>
<gene>
    <name evidence="2" type="ORF">A2397_04075</name>
</gene>
<feature type="transmembrane region" description="Helical" evidence="1">
    <location>
        <begin position="125"/>
        <end position="146"/>
    </location>
</feature>
<feature type="transmembrane region" description="Helical" evidence="1">
    <location>
        <begin position="297"/>
        <end position="318"/>
    </location>
</feature>
<comment type="caution">
    <text evidence="2">The sequence shown here is derived from an EMBL/GenBank/DDBJ whole genome shotgun (WGS) entry which is preliminary data.</text>
</comment>
<keyword evidence="1" id="KW-0812">Transmembrane</keyword>
<evidence type="ECO:0000256" key="1">
    <source>
        <dbReference type="SAM" id="Phobius"/>
    </source>
</evidence>
<evidence type="ECO:0000313" key="3">
    <source>
        <dbReference type="Proteomes" id="UP000176424"/>
    </source>
</evidence>
<feature type="transmembrane region" description="Helical" evidence="1">
    <location>
        <begin position="166"/>
        <end position="183"/>
    </location>
</feature>
<feature type="transmembrane region" description="Helical" evidence="1">
    <location>
        <begin position="234"/>
        <end position="253"/>
    </location>
</feature>
<evidence type="ECO:0008006" key="4">
    <source>
        <dbReference type="Google" id="ProtNLM"/>
    </source>
</evidence>
<organism evidence="2 3">
    <name type="scientific">Candidatus Amesbacteria bacterium RIFOXYB1_FULL_44_23</name>
    <dbReference type="NCBI Taxonomy" id="1797263"/>
    <lineage>
        <taxon>Bacteria</taxon>
        <taxon>Candidatus Amesiibacteriota</taxon>
    </lineage>
</organism>
<dbReference type="STRING" id="1797263.A2397_04075"/>
<dbReference type="Proteomes" id="UP000176424">
    <property type="component" value="Unassembled WGS sequence"/>
</dbReference>
<feature type="transmembrane region" description="Helical" evidence="1">
    <location>
        <begin position="195"/>
        <end position="228"/>
    </location>
</feature>
<dbReference type="EMBL" id="MEXR01000052">
    <property type="protein sequence ID" value="OGD08708.1"/>
    <property type="molecule type" value="Genomic_DNA"/>
</dbReference>
<dbReference type="AlphaFoldDB" id="A0A1F4ZRG5"/>
<keyword evidence="1" id="KW-1133">Transmembrane helix</keyword>
<name>A0A1F4ZRG5_9BACT</name>
<protein>
    <recommendedName>
        <fullName evidence="4">Glycosyltransferase RgtA/B/C/D-like domain-containing protein</fullName>
    </recommendedName>
</protein>